<comment type="caution">
    <text evidence="5">The sequence shown here is derived from an EMBL/GenBank/DDBJ whole genome shotgun (WGS) entry which is preliminary data.</text>
</comment>
<dbReference type="EMBL" id="JAALLZ010000037">
    <property type="protein sequence ID" value="NGU31860.1"/>
    <property type="molecule type" value="Genomic_DNA"/>
</dbReference>
<proteinExistence type="predicted"/>
<evidence type="ECO:0000256" key="1">
    <source>
        <dbReference type="SAM" id="Phobius"/>
    </source>
</evidence>
<dbReference type="InterPro" id="IPR025588">
    <property type="entry name" value="YcxB-like_C"/>
</dbReference>
<evidence type="ECO:0000313" key="7">
    <source>
        <dbReference type="Proteomes" id="UP000668358"/>
    </source>
</evidence>
<dbReference type="Pfam" id="PF14317">
    <property type="entry name" value="YcxB"/>
    <property type="match status" value="1"/>
</dbReference>
<evidence type="ECO:0000313" key="5">
    <source>
        <dbReference type="EMBL" id="NGU31860.1"/>
    </source>
</evidence>
<dbReference type="Proteomes" id="UP000668358">
    <property type="component" value="Unassembled WGS sequence"/>
</dbReference>
<organism evidence="5 6">
    <name type="scientific">Clostridium perfringens</name>
    <dbReference type="NCBI Taxonomy" id="1502"/>
    <lineage>
        <taxon>Bacteria</taxon>
        <taxon>Bacillati</taxon>
        <taxon>Bacillota</taxon>
        <taxon>Clostridia</taxon>
        <taxon>Eubacteriales</taxon>
        <taxon>Clostridiaceae</taxon>
        <taxon>Clostridium</taxon>
    </lineage>
</organism>
<feature type="transmembrane region" description="Helical" evidence="1">
    <location>
        <begin position="35"/>
        <end position="55"/>
    </location>
</feature>
<sequence length="177" mass="21164">MKIKYKNSIDDLVKLNMDIFKKDPIIQKRIKIKHVILPIFIILDFLVVSWFNNFIMNKLSYLFLAFCLFIIIPWILFYPKLAEFQYRKMLIKRLKNNIKNDFDLIVTIDKSGIREESQNGNVTYCWDKVEEVKDIGTHIFIYISNLNAIVIPSNSFRDEREKNELIKIINENIKKTI</sequence>
<gene>
    <name evidence="5" type="ORF">G6Z34_17555</name>
    <name evidence="3" type="ORF">I9063_000305</name>
    <name evidence="4" type="ORF">JJB78_00340</name>
</gene>
<feature type="transmembrane region" description="Helical" evidence="1">
    <location>
        <begin position="61"/>
        <end position="79"/>
    </location>
</feature>
<dbReference type="EMBL" id="JAENRE010000001">
    <property type="protein sequence ID" value="MBO3414974.1"/>
    <property type="molecule type" value="Genomic_DNA"/>
</dbReference>
<dbReference type="RefSeq" id="WP_003456950.1">
    <property type="nucleotide sequence ID" value="NZ_CABHIO010000011.1"/>
</dbReference>
<keyword evidence="1" id="KW-0812">Transmembrane</keyword>
<feature type="domain" description="YcxB-like C-terminal" evidence="2">
    <location>
        <begin position="108"/>
        <end position="169"/>
    </location>
</feature>
<dbReference type="Proteomes" id="UP000855421">
    <property type="component" value="Unassembled WGS sequence"/>
</dbReference>
<protein>
    <submittedName>
        <fullName evidence="5">YcxB family protein</fullName>
    </submittedName>
</protein>
<evidence type="ECO:0000259" key="2">
    <source>
        <dbReference type="Pfam" id="PF14317"/>
    </source>
</evidence>
<dbReference type="AlphaFoldDB" id="A0AAN5UMP3"/>
<keyword evidence="1" id="KW-1133">Transmembrane helix</keyword>
<reference evidence="5 6" key="2">
    <citation type="submission" date="2020-02" db="EMBL/GenBank/DDBJ databases">
        <title>Genomic Insights into the Phylogeny and Genetic Plasticity of the Human and Animal Enteric Pathogen Clostridium perfringens.</title>
        <authorList>
            <person name="Feng Y."/>
            <person name="Hu Y."/>
        </authorList>
    </citation>
    <scope>NUCLEOTIDE SEQUENCE [LARGE SCALE GENOMIC DNA]</scope>
    <source>
        <strain evidence="5 6">CP-40</strain>
    </source>
</reference>
<evidence type="ECO:0000313" key="6">
    <source>
        <dbReference type="Proteomes" id="UP000481454"/>
    </source>
</evidence>
<dbReference type="EMBL" id="DACTBT010000001">
    <property type="protein sequence ID" value="HAT4297009.1"/>
    <property type="molecule type" value="Genomic_DNA"/>
</dbReference>
<dbReference type="Proteomes" id="UP000481454">
    <property type="component" value="Unassembled WGS sequence"/>
</dbReference>
<name>A0AAN5UMP3_CLOPF</name>
<evidence type="ECO:0000313" key="3">
    <source>
        <dbReference type="EMBL" id="HAT4297009.1"/>
    </source>
</evidence>
<reference evidence="4 7" key="4">
    <citation type="submission" date="2020-12" db="EMBL/GenBank/DDBJ databases">
        <title>Comparative genomics of Clostridium perfringens reveals patterns of host-associated phylogenetic clades and virulence factors.</title>
        <authorList>
            <person name="Smith A.H."/>
            <person name="Geier R."/>
        </authorList>
    </citation>
    <scope>NUCLEOTIDE SEQUENCE [LARGE SCALE GENOMIC DNA]</scope>
    <source>
        <strain evidence="4 7">CHD15829P</strain>
    </source>
</reference>
<reference evidence="3" key="3">
    <citation type="submission" date="2020-07" db="EMBL/GenBank/DDBJ databases">
        <authorList>
            <consortium name="NCBI Pathogen Detection Project"/>
        </authorList>
    </citation>
    <scope>NUCLEOTIDE SEQUENCE</scope>
    <source>
        <strain evidence="3">C25</strain>
    </source>
</reference>
<keyword evidence="1" id="KW-0472">Membrane</keyword>
<reference evidence="3" key="1">
    <citation type="journal article" date="2018" name="Genome Biol.">
        <title>SKESA: strategic k-mer extension for scrupulous assemblies.</title>
        <authorList>
            <person name="Souvorov A."/>
            <person name="Agarwala R."/>
            <person name="Lipman D.J."/>
        </authorList>
    </citation>
    <scope>NUCLEOTIDE SEQUENCE</scope>
    <source>
        <strain evidence="3">C25</strain>
    </source>
</reference>
<accession>A0AAN5UMP3</accession>
<evidence type="ECO:0000313" key="4">
    <source>
        <dbReference type="EMBL" id="MBO3414974.1"/>
    </source>
</evidence>